<evidence type="ECO:0000256" key="1">
    <source>
        <dbReference type="SAM" id="SignalP"/>
    </source>
</evidence>
<reference evidence="2 3" key="1">
    <citation type="submission" date="2009-06" db="EMBL/GenBank/DDBJ databases">
        <title>Complete sequence of Desulfovibrio salexigens DSM 2638.</title>
        <authorList>
            <consortium name="US DOE Joint Genome Institute"/>
            <person name="Lucas S."/>
            <person name="Copeland A."/>
            <person name="Lapidus A."/>
            <person name="Glavina del Rio T."/>
            <person name="Tice H."/>
            <person name="Bruce D."/>
            <person name="Goodwin L."/>
            <person name="Pitluck S."/>
            <person name="Munk A.C."/>
            <person name="Brettin T."/>
            <person name="Detter J.C."/>
            <person name="Han C."/>
            <person name="Tapia R."/>
            <person name="Larimer F."/>
            <person name="Land M."/>
            <person name="Hauser L."/>
            <person name="Kyrpides N."/>
            <person name="Anderson I."/>
            <person name="Wall J.D."/>
            <person name="Arkin A.P."/>
            <person name="Dehal P."/>
            <person name="Chivian D."/>
            <person name="Giles B."/>
            <person name="Hazen T.C."/>
        </authorList>
    </citation>
    <scope>NUCLEOTIDE SEQUENCE [LARGE SCALE GENOMIC DNA]</scope>
    <source>
        <strain evidence="3">ATCC 14822 / DSM 2638 / NCIMB 8403 / VKM B-1763</strain>
    </source>
</reference>
<feature type="signal peptide" evidence="1">
    <location>
        <begin position="1"/>
        <end position="23"/>
    </location>
</feature>
<dbReference type="RefSeq" id="WP_015852523.1">
    <property type="nucleotide sequence ID" value="NC_012881.1"/>
</dbReference>
<evidence type="ECO:0000313" key="2">
    <source>
        <dbReference type="EMBL" id="ACS80707.1"/>
    </source>
</evidence>
<dbReference type="STRING" id="526222.Desal_2653"/>
<organism evidence="2 3">
    <name type="scientific">Maridesulfovibrio salexigens (strain ATCC 14822 / DSM 2638 / NCIMB 8403 / VKM B-1763)</name>
    <name type="common">Desulfovibrio salexigens</name>
    <dbReference type="NCBI Taxonomy" id="526222"/>
    <lineage>
        <taxon>Bacteria</taxon>
        <taxon>Pseudomonadati</taxon>
        <taxon>Thermodesulfobacteriota</taxon>
        <taxon>Desulfovibrionia</taxon>
        <taxon>Desulfovibrionales</taxon>
        <taxon>Desulfovibrionaceae</taxon>
        <taxon>Maridesulfovibrio</taxon>
    </lineage>
</organism>
<dbReference type="EMBL" id="CP001649">
    <property type="protein sequence ID" value="ACS80707.1"/>
    <property type="molecule type" value="Genomic_DNA"/>
</dbReference>
<accession>C6BYV0</accession>
<feature type="chain" id="PRO_5002959934" evidence="1">
    <location>
        <begin position="24"/>
        <end position="173"/>
    </location>
</feature>
<keyword evidence="1" id="KW-0732">Signal</keyword>
<proteinExistence type="predicted"/>
<dbReference type="AlphaFoldDB" id="C6BYV0"/>
<sequence>MRKAMKIVLALAMVLLMSGGAIAQETFIPQGSALVSGIEVLYRGSYRYFQNRMFLTNITDQTIQCRVTVFDHNGDDITHFGQVMTGPAGGGGGHVVVSSGTGLFEIPAHSTRAFWFGSLLSGTMTFYGHAVVEWMSNSSKLRRALIGSIYKFSLGSSSNYYATERDINGGQPF</sequence>
<evidence type="ECO:0000313" key="3">
    <source>
        <dbReference type="Proteomes" id="UP000002601"/>
    </source>
</evidence>
<dbReference type="HOGENOM" id="CLU_133693_0_0_7"/>
<gene>
    <name evidence="2" type="ordered locus">Desal_2653</name>
</gene>
<dbReference type="Proteomes" id="UP000002601">
    <property type="component" value="Chromosome"/>
</dbReference>
<dbReference type="OrthoDB" id="5462579at2"/>
<keyword evidence="3" id="KW-1185">Reference proteome</keyword>
<dbReference type="KEGG" id="dsa:Desal_2653"/>
<name>C6BYV0_MARSD</name>
<protein>
    <submittedName>
        <fullName evidence="2">Uncharacterized protein</fullName>
    </submittedName>
</protein>